<keyword evidence="4" id="KW-1185">Reference proteome</keyword>
<evidence type="ECO:0000313" key="3">
    <source>
        <dbReference type="EMBL" id="OWK33053.1"/>
    </source>
</evidence>
<comment type="caution">
    <text evidence="3">The sequence shown here is derived from an EMBL/GenBank/DDBJ whole genome shotgun (WGS) entry which is preliminary data.</text>
</comment>
<dbReference type="OrthoDB" id="7472067at2"/>
<reference evidence="3 4" key="1">
    <citation type="submission" date="2017-03" db="EMBL/GenBank/DDBJ databases">
        <title>Genome sequence of Sphingomonas mucosissima DSM 17494.</title>
        <authorList>
            <person name="Poehlein A."/>
            <person name="Wuebbeler J.H."/>
            <person name="Steinbuechel A."/>
            <person name="Daniel R."/>
        </authorList>
    </citation>
    <scope>NUCLEOTIDE SEQUENCE [LARGE SCALE GENOMIC DNA]</scope>
    <source>
        <strain evidence="3 4">DSM 17494</strain>
    </source>
</reference>
<proteinExistence type="predicted"/>
<dbReference type="EMBL" id="NBBJ01000001">
    <property type="protein sequence ID" value="OWK33053.1"/>
    <property type="molecule type" value="Genomic_DNA"/>
</dbReference>
<evidence type="ECO:0000313" key="4">
    <source>
        <dbReference type="Proteomes" id="UP000197783"/>
    </source>
</evidence>
<feature type="region of interest" description="Disordered" evidence="1">
    <location>
        <begin position="1"/>
        <end position="23"/>
    </location>
</feature>
<name>A0A245ZTJ0_9SPHN</name>
<accession>A0A245ZTJ0</accession>
<dbReference type="Proteomes" id="UP000197783">
    <property type="component" value="Unassembled WGS sequence"/>
</dbReference>
<dbReference type="GO" id="GO:0035438">
    <property type="term" value="F:cyclic-di-GMP binding"/>
    <property type="evidence" value="ECO:0007669"/>
    <property type="project" value="InterPro"/>
</dbReference>
<protein>
    <submittedName>
        <fullName evidence="3">PilZ domain protein</fullName>
    </submittedName>
</protein>
<sequence length="139" mass="14745">MTEELPSNEPPAGDTEPKPRAPRHSVFLSAIVEHFGAQKTSRHRVRDLSSGGVRIDQAGGFRKGATVLVSVGALDAVGATVVWVKDDLAGLEFAEPVNPEAARAKAAVAPPVFRGQNRDAPGPTPSAGWMPNLQSPYRR</sequence>
<dbReference type="SUPFAM" id="SSF141371">
    <property type="entry name" value="PilZ domain-like"/>
    <property type="match status" value="1"/>
</dbReference>
<feature type="domain" description="PilZ" evidence="2">
    <location>
        <begin position="20"/>
        <end position="101"/>
    </location>
</feature>
<organism evidence="3 4">
    <name type="scientific">Sphingomonas mucosissima</name>
    <dbReference type="NCBI Taxonomy" id="370959"/>
    <lineage>
        <taxon>Bacteria</taxon>
        <taxon>Pseudomonadati</taxon>
        <taxon>Pseudomonadota</taxon>
        <taxon>Alphaproteobacteria</taxon>
        <taxon>Sphingomonadales</taxon>
        <taxon>Sphingomonadaceae</taxon>
        <taxon>Sphingomonas</taxon>
    </lineage>
</organism>
<dbReference type="InterPro" id="IPR009875">
    <property type="entry name" value="PilZ_domain"/>
</dbReference>
<gene>
    <name evidence="3" type="ORF">SPMU_13970</name>
</gene>
<evidence type="ECO:0000259" key="2">
    <source>
        <dbReference type="Pfam" id="PF07238"/>
    </source>
</evidence>
<dbReference type="RefSeq" id="WP_088332985.1">
    <property type="nucleotide sequence ID" value="NZ_NBBJ01000001.1"/>
</dbReference>
<feature type="region of interest" description="Disordered" evidence="1">
    <location>
        <begin position="108"/>
        <end position="139"/>
    </location>
</feature>
<evidence type="ECO:0000256" key="1">
    <source>
        <dbReference type="SAM" id="MobiDB-lite"/>
    </source>
</evidence>
<dbReference type="AlphaFoldDB" id="A0A245ZTJ0"/>
<dbReference type="Pfam" id="PF07238">
    <property type="entry name" value="PilZ"/>
    <property type="match status" value="1"/>
</dbReference>